<keyword evidence="3" id="KW-1185">Reference proteome</keyword>
<dbReference type="PANTHER" id="PTHR12736">
    <property type="entry name" value="LANC-LIKE PROTEIN"/>
    <property type="match status" value="1"/>
</dbReference>
<evidence type="ECO:0000256" key="1">
    <source>
        <dbReference type="PIRSR" id="PIRSR607822-1"/>
    </source>
</evidence>
<feature type="binding site" evidence="1">
    <location>
        <position position="285"/>
    </location>
    <ligand>
        <name>Zn(2+)</name>
        <dbReference type="ChEBI" id="CHEBI:29105"/>
    </ligand>
</feature>
<dbReference type="InterPro" id="IPR007822">
    <property type="entry name" value="LANC-like"/>
</dbReference>
<dbReference type="GO" id="GO:0005886">
    <property type="term" value="C:plasma membrane"/>
    <property type="evidence" value="ECO:0007669"/>
    <property type="project" value="TreeGrafter"/>
</dbReference>
<evidence type="ECO:0000313" key="2">
    <source>
        <dbReference type="EMBL" id="WEW55847.1"/>
    </source>
</evidence>
<feature type="binding site" evidence="1">
    <location>
        <position position="337"/>
    </location>
    <ligand>
        <name>Zn(2+)</name>
        <dbReference type="ChEBI" id="CHEBI:29105"/>
    </ligand>
</feature>
<keyword evidence="1" id="KW-0862">Zinc</keyword>
<dbReference type="EMBL" id="CP120627">
    <property type="protein sequence ID" value="WEW55847.1"/>
    <property type="molecule type" value="Genomic_DNA"/>
</dbReference>
<reference evidence="2" key="1">
    <citation type="submission" date="2023-03" db="EMBL/GenBank/DDBJ databases">
        <title>Emydomyces testavorans Genome Sequence.</title>
        <authorList>
            <person name="Hoyer L."/>
        </authorList>
    </citation>
    <scope>NUCLEOTIDE SEQUENCE</scope>
    <source>
        <strain evidence="2">16-2883</strain>
    </source>
</reference>
<dbReference type="Proteomes" id="UP001219355">
    <property type="component" value="Chromosome 1"/>
</dbReference>
<dbReference type="CDD" id="cd04794">
    <property type="entry name" value="euk_LANCL"/>
    <property type="match status" value="1"/>
</dbReference>
<keyword evidence="1" id="KW-0479">Metal-binding</keyword>
<feature type="binding site" evidence="1">
    <location>
        <position position="338"/>
    </location>
    <ligand>
        <name>Zn(2+)</name>
        <dbReference type="ChEBI" id="CHEBI:29105"/>
    </ligand>
</feature>
<dbReference type="GO" id="GO:0031179">
    <property type="term" value="P:peptide modification"/>
    <property type="evidence" value="ECO:0007669"/>
    <property type="project" value="InterPro"/>
</dbReference>
<accession>A0AAF0DCF7</accession>
<dbReference type="SUPFAM" id="SSF158745">
    <property type="entry name" value="LanC-like"/>
    <property type="match status" value="1"/>
</dbReference>
<dbReference type="Pfam" id="PF05147">
    <property type="entry name" value="LANC_like"/>
    <property type="match status" value="1"/>
</dbReference>
<sequence>MASIKPQYFKNNLRLIRVDKETLSEALSELRKAVAQGVTVISANAKVPDASDNHEFGTIYNGHLGIVLMSLRLQRQAKHLQTEDMSTDTLISEVQGLANTRLNPQIVKAHLHAGRLSPLGSASFGAPVVRIIAAGQGLPLPTGDGYHRIHKRDIAEVQNAVCVALHQGNERGGDELLYGRVGLLHAILNIRKLRLDDASAEALRSSVFESIPRLVDCIISAGGILDMLLACEPGELGCGHFRSHASVIAQTINALCNLCILNHGHVPSSVPHRCSSRTSPLVQICHGAPGLLILLSNARKNAAFSASYWRPEWDEAIRLASDKVWEQGVLYKGGSLCHGMAGNAWPFLMLHDIYEYGPQGSPEAKEALSQVVASVLHKERPSSDYFLSRAIALLLEARNTPPFKREEAGDGQYRMPDNPYSLFEGLAGTICAWAEACVVIAARLRSIEVDEIKGSDALSSDREFRSDLQDELGMPGLGVRGFL</sequence>
<organism evidence="2 3">
    <name type="scientific">Emydomyces testavorans</name>
    <dbReference type="NCBI Taxonomy" id="2070801"/>
    <lineage>
        <taxon>Eukaryota</taxon>
        <taxon>Fungi</taxon>
        <taxon>Dikarya</taxon>
        <taxon>Ascomycota</taxon>
        <taxon>Pezizomycotina</taxon>
        <taxon>Eurotiomycetes</taxon>
        <taxon>Eurotiomycetidae</taxon>
        <taxon>Onygenales</taxon>
        <taxon>Nannizziopsiaceae</taxon>
        <taxon>Emydomyces</taxon>
    </lineage>
</organism>
<proteinExistence type="predicted"/>
<name>A0AAF0DCF7_9EURO</name>
<dbReference type="PANTHER" id="PTHR12736:SF7">
    <property type="entry name" value="LANC-LIKE PROTEIN 3"/>
    <property type="match status" value="1"/>
</dbReference>
<dbReference type="PRINTS" id="PR01950">
    <property type="entry name" value="LANCSUPER"/>
</dbReference>
<dbReference type="GO" id="GO:0005975">
    <property type="term" value="P:carbohydrate metabolic process"/>
    <property type="evidence" value="ECO:0007669"/>
    <property type="project" value="InterPro"/>
</dbReference>
<dbReference type="InterPro" id="IPR012341">
    <property type="entry name" value="6hp_glycosidase-like_sf"/>
</dbReference>
<gene>
    <name evidence="2" type="ORF">PRK78_001280</name>
</gene>
<dbReference type="SMART" id="SM01260">
    <property type="entry name" value="LANC_like"/>
    <property type="match status" value="1"/>
</dbReference>
<dbReference type="Gene3D" id="1.50.10.10">
    <property type="match status" value="2"/>
</dbReference>
<dbReference type="GO" id="GO:0046872">
    <property type="term" value="F:metal ion binding"/>
    <property type="evidence" value="ECO:0007669"/>
    <property type="project" value="UniProtKB-KW"/>
</dbReference>
<protein>
    <recommendedName>
        <fullName evidence="4">Lanthionine synthetase C family protein</fullName>
    </recommendedName>
</protein>
<evidence type="ECO:0000313" key="3">
    <source>
        <dbReference type="Proteomes" id="UP001219355"/>
    </source>
</evidence>
<evidence type="ECO:0008006" key="4">
    <source>
        <dbReference type="Google" id="ProtNLM"/>
    </source>
</evidence>
<dbReference type="AlphaFoldDB" id="A0AAF0DCF7"/>